<dbReference type="InterPro" id="IPR001789">
    <property type="entry name" value="Sig_transdc_resp-reg_receiver"/>
</dbReference>
<evidence type="ECO:0000256" key="7">
    <source>
        <dbReference type="PROSITE-ProRule" id="PRU01091"/>
    </source>
</evidence>
<dbReference type="HOGENOM" id="CLU_000445_30_1_0"/>
<evidence type="ECO:0000259" key="10">
    <source>
        <dbReference type="PROSITE" id="PS51755"/>
    </source>
</evidence>
<dbReference type="GO" id="GO:0005829">
    <property type="term" value="C:cytosol"/>
    <property type="evidence" value="ECO:0007669"/>
    <property type="project" value="TreeGrafter"/>
</dbReference>
<dbReference type="AlphaFoldDB" id="I3ZFU6"/>
<dbReference type="PROSITE" id="PS51755">
    <property type="entry name" value="OMPR_PHOB"/>
    <property type="match status" value="1"/>
</dbReference>
<evidence type="ECO:0000256" key="1">
    <source>
        <dbReference type="ARBA" id="ARBA00022553"/>
    </source>
</evidence>
<dbReference type="PANTHER" id="PTHR48111">
    <property type="entry name" value="REGULATOR OF RPOS"/>
    <property type="match status" value="1"/>
</dbReference>
<dbReference type="PANTHER" id="PTHR48111:SF1">
    <property type="entry name" value="TWO-COMPONENT RESPONSE REGULATOR ORR33"/>
    <property type="match status" value="1"/>
</dbReference>
<sequence length="246" mass="26877">MRVIVAEDDFALSMFLQKGLELEGHAVRCIADGATALEQIQEDAPDLLVLDLGLPRMDGVDVLRTLHGKVTSMSIMVLTGRTQLPMKLDCLNLGADDYMIKPFSLHELLARCRALARRRVGVGTGVLQHGSLRMDRILRSVTFGLESVDLTVKEFTLLEYLLQNKGRSVSRRELLEQVWHMSPDAGTNVVDVYVNYLRRKLGAAGSIDLIETVRGEGYGLGTRTDGGKRPPTSVRSAGPASFAGAA</sequence>
<evidence type="ECO:0000256" key="2">
    <source>
        <dbReference type="ARBA" id="ARBA00023012"/>
    </source>
</evidence>
<dbReference type="STRING" id="926566.Terro_1821"/>
<evidence type="ECO:0000313" key="11">
    <source>
        <dbReference type="EMBL" id="AFL88114.1"/>
    </source>
</evidence>
<evidence type="ECO:0000313" key="12">
    <source>
        <dbReference type="Proteomes" id="UP000006056"/>
    </source>
</evidence>
<dbReference type="InterPro" id="IPR011006">
    <property type="entry name" value="CheY-like_superfamily"/>
</dbReference>
<evidence type="ECO:0000256" key="8">
    <source>
        <dbReference type="SAM" id="MobiDB-lite"/>
    </source>
</evidence>
<feature type="modified residue" description="4-aspartylphosphate" evidence="6">
    <location>
        <position position="51"/>
    </location>
</feature>
<dbReference type="GO" id="GO:0000976">
    <property type="term" value="F:transcription cis-regulatory region binding"/>
    <property type="evidence" value="ECO:0007669"/>
    <property type="project" value="TreeGrafter"/>
</dbReference>
<dbReference type="KEGG" id="trs:Terro_1821"/>
<name>I3ZFU6_TERRK</name>
<feature type="domain" description="Response regulatory" evidence="9">
    <location>
        <begin position="2"/>
        <end position="116"/>
    </location>
</feature>
<keyword evidence="1 6" id="KW-0597">Phosphoprotein</keyword>
<dbReference type="InterPro" id="IPR001867">
    <property type="entry name" value="OmpR/PhoB-type_DNA-bd"/>
</dbReference>
<keyword evidence="2" id="KW-0902">Two-component regulatory system</keyword>
<proteinExistence type="predicted"/>
<dbReference type="Pfam" id="PF00072">
    <property type="entry name" value="Response_reg"/>
    <property type="match status" value="1"/>
</dbReference>
<dbReference type="GO" id="GO:0000156">
    <property type="term" value="F:phosphorelay response regulator activity"/>
    <property type="evidence" value="ECO:0007669"/>
    <property type="project" value="TreeGrafter"/>
</dbReference>
<dbReference type="Proteomes" id="UP000006056">
    <property type="component" value="Chromosome"/>
</dbReference>
<keyword evidence="3" id="KW-0805">Transcription regulation</keyword>
<dbReference type="OrthoDB" id="116118at2"/>
<evidence type="ECO:0000256" key="5">
    <source>
        <dbReference type="ARBA" id="ARBA00023163"/>
    </source>
</evidence>
<dbReference type="GO" id="GO:0032993">
    <property type="term" value="C:protein-DNA complex"/>
    <property type="evidence" value="ECO:0007669"/>
    <property type="project" value="TreeGrafter"/>
</dbReference>
<gene>
    <name evidence="11" type="ordered locus">Terro_1821</name>
</gene>
<keyword evidence="4 7" id="KW-0238">DNA-binding</keyword>
<keyword evidence="5" id="KW-0804">Transcription</keyword>
<dbReference type="Gene3D" id="6.10.250.690">
    <property type="match status" value="1"/>
</dbReference>
<dbReference type="CDD" id="cd00383">
    <property type="entry name" value="trans_reg_C"/>
    <property type="match status" value="1"/>
</dbReference>
<dbReference type="SMART" id="SM00448">
    <property type="entry name" value="REC"/>
    <property type="match status" value="1"/>
</dbReference>
<dbReference type="RefSeq" id="WP_014785683.1">
    <property type="nucleotide sequence ID" value="NC_018014.1"/>
</dbReference>
<keyword evidence="12" id="KW-1185">Reference proteome</keyword>
<dbReference type="Pfam" id="PF00486">
    <property type="entry name" value="Trans_reg_C"/>
    <property type="match status" value="1"/>
</dbReference>
<dbReference type="Gene3D" id="3.40.50.2300">
    <property type="match status" value="1"/>
</dbReference>
<dbReference type="SMART" id="SM00862">
    <property type="entry name" value="Trans_reg_C"/>
    <property type="match status" value="1"/>
</dbReference>
<evidence type="ECO:0000256" key="6">
    <source>
        <dbReference type="PROSITE-ProRule" id="PRU00169"/>
    </source>
</evidence>
<feature type="domain" description="OmpR/PhoB-type" evidence="10">
    <location>
        <begin position="124"/>
        <end position="222"/>
    </location>
</feature>
<evidence type="ECO:0000256" key="4">
    <source>
        <dbReference type="ARBA" id="ARBA00023125"/>
    </source>
</evidence>
<dbReference type="GO" id="GO:0006355">
    <property type="term" value="P:regulation of DNA-templated transcription"/>
    <property type="evidence" value="ECO:0007669"/>
    <property type="project" value="InterPro"/>
</dbReference>
<protein>
    <submittedName>
        <fullName evidence="11">Response regulator with CheY-like receiver domain and winged-helix DNA-binding domain</fullName>
    </submittedName>
</protein>
<reference evidence="11 12" key="1">
    <citation type="submission" date="2012-06" db="EMBL/GenBank/DDBJ databases">
        <title>Complete genome of Terriglobus roseus DSM 18391.</title>
        <authorList>
            <consortium name="US DOE Joint Genome Institute (JGI-PGF)"/>
            <person name="Lucas S."/>
            <person name="Copeland A."/>
            <person name="Lapidus A."/>
            <person name="Glavina del Rio T."/>
            <person name="Dalin E."/>
            <person name="Tice H."/>
            <person name="Bruce D."/>
            <person name="Goodwin L."/>
            <person name="Pitluck S."/>
            <person name="Peters L."/>
            <person name="Mikhailova N."/>
            <person name="Munk A.C.C."/>
            <person name="Kyrpides N."/>
            <person name="Mavromatis K."/>
            <person name="Ivanova N."/>
            <person name="Brettin T."/>
            <person name="Detter J.C."/>
            <person name="Han C."/>
            <person name="Larimer F."/>
            <person name="Land M."/>
            <person name="Hauser L."/>
            <person name="Markowitz V."/>
            <person name="Cheng J.-F."/>
            <person name="Hugenholtz P."/>
            <person name="Woyke T."/>
            <person name="Wu D."/>
            <person name="Brambilla E."/>
            <person name="Klenk H.-P."/>
            <person name="Eisen J.A."/>
        </authorList>
    </citation>
    <scope>NUCLEOTIDE SEQUENCE [LARGE SCALE GENOMIC DNA]</scope>
    <source>
        <strain evidence="12">DSM 18391 / NRRL B-41598 / KBS 63</strain>
    </source>
</reference>
<feature type="DNA-binding region" description="OmpR/PhoB-type" evidence="7">
    <location>
        <begin position="124"/>
        <end position="222"/>
    </location>
</feature>
<dbReference type="InterPro" id="IPR039420">
    <property type="entry name" value="WalR-like"/>
</dbReference>
<dbReference type="eggNOG" id="COG0745">
    <property type="taxonomic scope" value="Bacteria"/>
</dbReference>
<dbReference type="PROSITE" id="PS50110">
    <property type="entry name" value="RESPONSE_REGULATORY"/>
    <property type="match status" value="1"/>
</dbReference>
<organism evidence="11 12">
    <name type="scientific">Terriglobus roseus (strain DSM 18391 / NRRL B-41598 / KBS 63)</name>
    <dbReference type="NCBI Taxonomy" id="926566"/>
    <lineage>
        <taxon>Bacteria</taxon>
        <taxon>Pseudomonadati</taxon>
        <taxon>Acidobacteriota</taxon>
        <taxon>Terriglobia</taxon>
        <taxon>Terriglobales</taxon>
        <taxon>Acidobacteriaceae</taxon>
        <taxon>Terriglobus</taxon>
    </lineage>
</organism>
<dbReference type="InterPro" id="IPR036388">
    <property type="entry name" value="WH-like_DNA-bd_sf"/>
</dbReference>
<evidence type="ECO:0000256" key="3">
    <source>
        <dbReference type="ARBA" id="ARBA00023015"/>
    </source>
</evidence>
<feature type="region of interest" description="Disordered" evidence="8">
    <location>
        <begin position="220"/>
        <end position="246"/>
    </location>
</feature>
<dbReference type="Gene3D" id="1.10.10.10">
    <property type="entry name" value="Winged helix-like DNA-binding domain superfamily/Winged helix DNA-binding domain"/>
    <property type="match status" value="1"/>
</dbReference>
<dbReference type="EMBL" id="CP003379">
    <property type="protein sequence ID" value="AFL88114.1"/>
    <property type="molecule type" value="Genomic_DNA"/>
</dbReference>
<dbReference type="SUPFAM" id="SSF52172">
    <property type="entry name" value="CheY-like"/>
    <property type="match status" value="1"/>
</dbReference>
<evidence type="ECO:0000259" key="9">
    <source>
        <dbReference type="PROSITE" id="PS50110"/>
    </source>
</evidence>
<accession>I3ZFU6</accession>